<organism evidence="1">
    <name type="scientific">Arundo donax</name>
    <name type="common">Giant reed</name>
    <name type="synonym">Donax arundinaceus</name>
    <dbReference type="NCBI Taxonomy" id="35708"/>
    <lineage>
        <taxon>Eukaryota</taxon>
        <taxon>Viridiplantae</taxon>
        <taxon>Streptophyta</taxon>
        <taxon>Embryophyta</taxon>
        <taxon>Tracheophyta</taxon>
        <taxon>Spermatophyta</taxon>
        <taxon>Magnoliopsida</taxon>
        <taxon>Liliopsida</taxon>
        <taxon>Poales</taxon>
        <taxon>Poaceae</taxon>
        <taxon>PACMAD clade</taxon>
        <taxon>Arundinoideae</taxon>
        <taxon>Arundineae</taxon>
        <taxon>Arundo</taxon>
    </lineage>
</organism>
<proteinExistence type="predicted"/>
<reference evidence="1" key="1">
    <citation type="submission" date="2014-09" db="EMBL/GenBank/DDBJ databases">
        <authorList>
            <person name="Magalhaes I.L.F."/>
            <person name="Oliveira U."/>
            <person name="Santos F.R."/>
            <person name="Vidigal T.H.D.A."/>
            <person name="Brescovit A.D."/>
            <person name="Santos A.J."/>
        </authorList>
    </citation>
    <scope>NUCLEOTIDE SEQUENCE</scope>
    <source>
        <tissue evidence="1">Shoot tissue taken approximately 20 cm above the soil surface</tissue>
    </source>
</reference>
<dbReference type="EMBL" id="GBRH01229151">
    <property type="protein sequence ID" value="JAD68744.1"/>
    <property type="molecule type" value="Transcribed_RNA"/>
</dbReference>
<protein>
    <submittedName>
        <fullName evidence="1">Uncharacterized protein</fullName>
    </submittedName>
</protein>
<name>A0A0A9BXI7_ARUDO</name>
<reference evidence="1" key="2">
    <citation type="journal article" date="2015" name="Data Brief">
        <title>Shoot transcriptome of the giant reed, Arundo donax.</title>
        <authorList>
            <person name="Barrero R.A."/>
            <person name="Guerrero F.D."/>
            <person name="Moolhuijzen P."/>
            <person name="Goolsby J.A."/>
            <person name="Tidwell J."/>
            <person name="Bellgard S.E."/>
            <person name="Bellgard M.I."/>
        </authorList>
    </citation>
    <scope>NUCLEOTIDE SEQUENCE</scope>
    <source>
        <tissue evidence="1">Shoot tissue taken approximately 20 cm above the soil surface</tissue>
    </source>
</reference>
<evidence type="ECO:0000313" key="1">
    <source>
        <dbReference type="EMBL" id="JAD68744.1"/>
    </source>
</evidence>
<accession>A0A0A9BXI7</accession>
<dbReference type="AlphaFoldDB" id="A0A0A9BXI7"/>
<sequence length="20" mass="2231">MPVILTQKLVADPNCLPSYQ</sequence>